<dbReference type="Pfam" id="PF06441">
    <property type="entry name" value="EHN"/>
    <property type="match status" value="1"/>
</dbReference>
<name>A0A132PQH2_9MYCO</name>
<dbReference type="InterPro" id="IPR010497">
    <property type="entry name" value="Epoxide_hydro_N"/>
</dbReference>
<feature type="active site" description="Nucleophile" evidence="4">
    <location>
        <position position="171"/>
    </location>
</feature>
<dbReference type="InterPro" id="IPR000639">
    <property type="entry name" value="Epox_hydrolase-like"/>
</dbReference>
<feature type="active site" description="Proton donor" evidence="4">
    <location>
        <position position="297"/>
    </location>
</feature>
<evidence type="ECO:0000259" key="5">
    <source>
        <dbReference type="Pfam" id="PF06441"/>
    </source>
</evidence>
<dbReference type="InterPro" id="IPR016292">
    <property type="entry name" value="Epoxide_hydrolase"/>
</dbReference>
<dbReference type="Proteomes" id="UP000070612">
    <property type="component" value="Unassembled WGS sequence"/>
</dbReference>
<dbReference type="PRINTS" id="PR00412">
    <property type="entry name" value="EPOXHYDRLASE"/>
</dbReference>
<dbReference type="GO" id="GO:0004301">
    <property type="term" value="F:epoxide hydrolase activity"/>
    <property type="evidence" value="ECO:0007669"/>
    <property type="project" value="TreeGrafter"/>
</dbReference>
<dbReference type="PANTHER" id="PTHR21661">
    <property type="entry name" value="EPOXIDE HYDROLASE 1-RELATED"/>
    <property type="match status" value="1"/>
</dbReference>
<dbReference type="AlphaFoldDB" id="A0A132PQH2"/>
<evidence type="ECO:0000256" key="2">
    <source>
        <dbReference type="ARBA" id="ARBA00022797"/>
    </source>
</evidence>
<evidence type="ECO:0000313" key="7">
    <source>
        <dbReference type="Proteomes" id="UP000070612"/>
    </source>
</evidence>
<evidence type="ECO:0000256" key="3">
    <source>
        <dbReference type="ARBA" id="ARBA00022801"/>
    </source>
</evidence>
<dbReference type="PIRSF" id="PIRSF001112">
    <property type="entry name" value="Epoxide_hydrolase"/>
    <property type="match status" value="1"/>
</dbReference>
<keyword evidence="3 6" id="KW-0378">Hydrolase</keyword>
<feature type="active site" description="Proton acceptor" evidence="4">
    <location>
        <position position="348"/>
    </location>
</feature>
<dbReference type="EMBL" id="LGTW01000004">
    <property type="protein sequence ID" value="KWX24578.1"/>
    <property type="molecule type" value="Genomic_DNA"/>
</dbReference>
<dbReference type="SUPFAM" id="SSF53474">
    <property type="entry name" value="alpha/beta-Hydrolases"/>
    <property type="match status" value="1"/>
</dbReference>
<proteinExistence type="inferred from homology"/>
<accession>A0A132PQH2</accession>
<sequence>MTDSLIRPFRIAVPDADLDDLKQRLSRTRWPEPECVDDWTQGIPLSYTRDLAEYWATEYDWRSREAALNRFDHYTTEIDGLDIHFIHQRSTREDAFPLVITHGWPGSIVEFHKVIEPLTEAGFHVVCPSLPGYGFSGKPTTTGWGIGKIAQAWDTLMARLGYERYGAQGGDWGAAVTTQIGRNVGNCVGIHVNMPIAQPPAEGVGEMTEDLQKALARIDYYRKWDSGYMKQQSTRPQTVGYGLVDSPVGQLAWIVEKFWSWMDCDGHPENVLSRDELLDNVMLYWVTASAASSARLYWESHDTFGAGDYVTLPTGVASFPKEILRAPRSWCETSYNVTHFTTMPRGGHFAAFEQPELYVEDVRTFFDTVR</sequence>
<comment type="caution">
    <text evidence="6">The sequence shown here is derived from an EMBL/GenBank/DDBJ whole genome shotgun (WGS) entry which is preliminary data.</text>
</comment>
<organism evidence="6 7">
    <name type="scientific">Mycolicibacterium wolinskyi</name>
    <dbReference type="NCBI Taxonomy" id="59750"/>
    <lineage>
        <taxon>Bacteria</taxon>
        <taxon>Bacillati</taxon>
        <taxon>Actinomycetota</taxon>
        <taxon>Actinomycetes</taxon>
        <taxon>Mycobacteriales</taxon>
        <taxon>Mycobacteriaceae</taxon>
        <taxon>Mycolicibacterium</taxon>
    </lineage>
</organism>
<keyword evidence="2" id="KW-0058">Aromatic hydrocarbons catabolism</keyword>
<dbReference type="PATRIC" id="fig|59750.3.peg.5411"/>
<evidence type="ECO:0000313" key="6">
    <source>
        <dbReference type="EMBL" id="KWX24578.1"/>
    </source>
</evidence>
<dbReference type="Gene3D" id="3.40.50.1820">
    <property type="entry name" value="alpha/beta hydrolase"/>
    <property type="match status" value="1"/>
</dbReference>
<comment type="similarity">
    <text evidence="1">Belongs to the peptidase S33 family.</text>
</comment>
<protein>
    <submittedName>
        <fullName evidence="6">Epoxide hydrolase</fullName>
    </submittedName>
</protein>
<reference evidence="6 7" key="1">
    <citation type="submission" date="2015-07" db="EMBL/GenBank/DDBJ databases">
        <title>A draft genome sequence of Mycobacterium wolinskyi.</title>
        <authorList>
            <person name="de Man T.J."/>
            <person name="Perry K.A."/>
            <person name="Coulliette A.D."/>
            <person name="Jensen B."/>
            <person name="Toney N.C."/>
            <person name="Limbago B.M."/>
            <person name="Noble-Wang J."/>
        </authorList>
    </citation>
    <scope>NUCLEOTIDE SEQUENCE [LARGE SCALE GENOMIC DNA]</scope>
    <source>
        <strain evidence="6 7">CDC_01</strain>
    </source>
</reference>
<dbReference type="STRING" id="59750.AWC31_24410"/>
<feature type="domain" description="Epoxide hydrolase N-terminal" evidence="5">
    <location>
        <begin position="6"/>
        <end position="111"/>
    </location>
</feature>
<keyword evidence="7" id="KW-1185">Reference proteome</keyword>
<dbReference type="GO" id="GO:0097176">
    <property type="term" value="P:epoxide metabolic process"/>
    <property type="evidence" value="ECO:0007669"/>
    <property type="project" value="TreeGrafter"/>
</dbReference>
<dbReference type="PANTHER" id="PTHR21661:SF35">
    <property type="entry name" value="EPOXIDE HYDROLASE"/>
    <property type="match status" value="1"/>
</dbReference>
<evidence type="ECO:0000256" key="1">
    <source>
        <dbReference type="ARBA" id="ARBA00010088"/>
    </source>
</evidence>
<dbReference type="InterPro" id="IPR029058">
    <property type="entry name" value="AB_hydrolase_fold"/>
</dbReference>
<gene>
    <name evidence="6" type="ORF">AFM11_07800</name>
</gene>
<dbReference type="RefSeq" id="WP_067846131.1">
    <property type="nucleotide sequence ID" value="NZ_LGTW01000004.1"/>
</dbReference>
<evidence type="ECO:0000256" key="4">
    <source>
        <dbReference type="PIRSR" id="PIRSR001112-1"/>
    </source>
</evidence>